<dbReference type="InterPro" id="IPR046528">
    <property type="entry name" value="DUF6593"/>
</dbReference>
<dbReference type="Proteomes" id="UP001498398">
    <property type="component" value="Unassembled WGS sequence"/>
</dbReference>
<feature type="domain" description="DUF6593" evidence="1">
    <location>
        <begin position="56"/>
        <end position="198"/>
    </location>
</feature>
<protein>
    <recommendedName>
        <fullName evidence="1">DUF6593 domain-containing protein</fullName>
    </recommendedName>
</protein>
<comment type="caution">
    <text evidence="2">The sequence shown here is derived from an EMBL/GenBank/DDBJ whole genome shotgun (WGS) entry which is preliminary data.</text>
</comment>
<reference evidence="2 3" key="1">
    <citation type="submission" date="2024-01" db="EMBL/GenBank/DDBJ databases">
        <title>A draft genome for the cacao thread blight pathogen Marasmiellus scandens.</title>
        <authorList>
            <person name="Baruah I.K."/>
            <person name="Leung J."/>
            <person name="Bukari Y."/>
            <person name="Amoako-Attah I."/>
            <person name="Meinhardt L.W."/>
            <person name="Bailey B.A."/>
            <person name="Cohen S.P."/>
        </authorList>
    </citation>
    <scope>NUCLEOTIDE SEQUENCE [LARGE SCALE GENOMIC DNA]</scope>
    <source>
        <strain evidence="2 3">GH-19</strain>
    </source>
</reference>
<accession>A0ABR1IIZ0</accession>
<evidence type="ECO:0000259" key="1">
    <source>
        <dbReference type="Pfam" id="PF20236"/>
    </source>
</evidence>
<dbReference type="Pfam" id="PF20236">
    <property type="entry name" value="DUF6593"/>
    <property type="match status" value="1"/>
</dbReference>
<dbReference type="EMBL" id="JBANRG010000136">
    <property type="protein sequence ID" value="KAK7433910.1"/>
    <property type="molecule type" value="Genomic_DNA"/>
</dbReference>
<organism evidence="2 3">
    <name type="scientific">Marasmiellus scandens</name>
    <dbReference type="NCBI Taxonomy" id="2682957"/>
    <lineage>
        <taxon>Eukaryota</taxon>
        <taxon>Fungi</taxon>
        <taxon>Dikarya</taxon>
        <taxon>Basidiomycota</taxon>
        <taxon>Agaricomycotina</taxon>
        <taxon>Agaricomycetes</taxon>
        <taxon>Agaricomycetidae</taxon>
        <taxon>Agaricales</taxon>
        <taxon>Marasmiineae</taxon>
        <taxon>Omphalotaceae</taxon>
        <taxon>Marasmiellus</taxon>
    </lineage>
</organism>
<gene>
    <name evidence="2" type="ORF">VKT23_020485</name>
</gene>
<name>A0ABR1IIZ0_9AGAR</name>
<evidence type="ECO:0000313" key="2">
    <source>
        <dbReference type="EMBL" id="KAK7433910.1"/>
    </source>
</evidence>
<sequence length="201" mass="22250">MHGTNPYAQSGWVNSSISSSGSGLQPSVFGALPFIPASGSTPTIHRFQFTSFNPDICTCTVVGPGSKTYFHITNNTPTTGFTLFQNRDQKSFAVVEWRQSPGAVVELRDLIKKQLVSSWLGLSQDKMYRFMSVRDRQYVWVPREDHIGLYTHGTANPELYAKVIRGEGYVALDITTHAIQLGLLEPCVVAVVLMQSGRHID</sequence>
<evidence type="ECO:0000313" key="3">
    <source>
        <dbReference type="Proteomes" id="UP001498398"/>
    </source>
</evidence>
<proteinExistence type="predicted"/>
<keyword evidence="3" id="KW-1185">Reference proteome</keyword>